<comment type="subcellular location">
    <subcellularLocation>
        <location evidence="1">Cytoplasm</location>
    </subcellularLocation>
</comment>
<dbReference type="Proteomes" id="UP001205748">
    <property type="component" value="Unassembled WGS sequence"/>
</dbReference>
<dbReference type="GO" id="GO:0016832">
    <property type="term" value="F:aldehyde-lyase activity"/>
    <property type="evidence" value="ECO:0007669"/>
    <property type="project" value="InterPro"/>
</dbReference>
<dbReference type="Gene3D" id="3.20.20.70">
    <property type="entry name" value="Aldolase class I"/>
    <property type="match status" value="1"/>
</dbReference>
<organism evidence="5 6">
    <name type="scientific">Irregularibacter muris</name>
    <dbReference type="NCBI Taxonomy" id="1796619"/>
    <lineage>
        <taxon>Bacteria</taxon>
        <taxon>Bacillati</taxon>
        <taxon>Bacillota</taxon>
        <taxon>Clostridia</taxon>
        <taxon>Eubacteriales</taxon>
        <taxon>Eubacteriaceae</taxon>
        <taxon>Irregularibacter</taxon>
    </lineage>
</organism>
<dbReference type="SUPFAM" id="SSF51569">
    <property type="entry name" value="Aldolase"/>
    <property type="match status" value="1"/>
</dbReference>
<dbReference type="Pfam" id="PF00923">
    <property type="entry name" value="TAL_FSA"/>
    <property type="match status" value="1"/>
</dbReference>
<keyword evidence="6" id="KW-1185">Reference proteome</keyword>
<dbReference type="PANTHER" id="PTHR10683:SF36">
    <property type="entry name" value="TRANSALDOLASE"/>
    <property type="match status" value="1"/>
</dbReference>
<keyword evidence="3" id="KW-0808">Transferase</keyword>
<evidence type="ECO:0000313" key="6">
    <source>
        <dbReference type="Proteomes" id="UP001205748"/>
    </source>
</evidence>
<dbReference type="FunFam" id="3.20.20.70:FF:000018">
    <property type="entry name" value="Probable transaldolase"/>
    <property type="match status" value="1"/>
</dbReference>
<dbReference type="PROSITE" id="PS01054">
    <property type="entry name" value="TRANSALDOLASE_1"/>
    <property type="match status" value="1"/>
</dbReference>
<evidence type="ECO:0000256" key="4">
    <source>
        <dbReference type="ARBA" id="ARBA00023270"/>
    </source>
</evidence>
<dbReference type="InterPro" id="IPR013785">
    <property type="entry name" value="Aldolase_TIM"/>
</dbReference>
<evidence type="ECO:0000256" key="3">
    <source>
        <dbReference type="ARBA" id="ARBA00022679"/>
    </source>
</evidence>
<dbReference type="GO" id="GO:0005975">
    <property type="term" value="P:carbohydrate metabolic process"/>
    <property type="evidence" value="ECO:0007669"/>
    <property type="project" value="InterPro"/>
</dbReference>
<dbReference type="InterPro" id="IPR001585">
    <property type="entry name" value="TAL/FSA"/>
</dbReference>
<name>A0AAE3HEZ6_9FIRM</name>
<keyword evidence="4" id="KW-0704">Schiff base</keyword>
<keyword evidence="2" id="KW-0963">Cytoplasm</keyword>
<evidence type="ECO:0000256" key="2">
    <source>
        <dbReference type="ARBA" id="ARBA00022490"/>
    </source>
</evidence>
<dbReference type="EMBL" id="JANKAS010000003">
    <property type="protein sequence ID" value="MCR1898280.1"/>
    <property type="molecule type" value="Genomic_DNA"/>
</dbReference>
<accession>A0AAE3HEZ6</accession>
<keyword evidence="5" id="KW-0456">Lyase</keyword>
<sequence>MLLLLDTANLEDIQKAVEVYPIDGVTTNPSIIVKEKKDFLPLLKEIQGIIGKDKMLHVQALGTRAEDIVEEAHFIKNQLEGNIYVKIPVIPQGIKAIKILAKEGIQTTATAIFTAQQALMAAKSGAKFVAPYVNRVENISSDGVQVVGEMMKLFTLYGLETKILAASFKNVHQVHRCALEGCHAITANIEIVEKLIYHPLTDMAVEQFTGDWQGQYGKGIRVNDLK</sequence>
<dbReference type="PANTHER" id="PTHR10683">
    <property type="entry name" value="TRANSALDOLASE"/>
    <property type="match status" value="1"/>
</dbReference>
<dbReference type="RefSeq" id="WP_257529754.1">
    <property type="nucleotide sequence ID" value="NZ_JANKAS010000003.1"/>
</dbReference>
<evidence type="ECO:0000313" key="5">
    <source>
        <dbReference type="EMBL" id="MCR1898280.1"/>
    </source>
</evidence>
<reference evidence="5" key="1">
    <citation type="submission" date="2022-07" db="EMBL/GenBank/DDBJ databases">
        <title>Enhanced cultured diversity of the mouse gut microbiota enables custom-made synthetic communities.</title>
        <authorList>
            <person name="Afrizal A."/>
        </authorList>
    </citation>
    <scope>NUCLEOTIDE SEQUENCE</scope>
    <source>
        <strain evidence="5">DSM 28593</strain>
    </source>
</reference>
<evidence type="ECO:0000256" key="1">
    <source>
        <dbReference type="ARBA" id="ARBA00004496"/>
    </source>
</evidence>
<dbReference type="CDD" id="cd00956">
    <property type="entry name" value="Transaldolase_FSA"/>
    <property type="match status" value="1"/>
</dbReference>
<dbReference type="GO" id="GO:0005737">
    <property type="term" value="C:cytoplasm"/>
    <property type="evidence" value="ECO:0007669"/>
    <property type="project" value="UniProtKB-SubCell"/>
</dbReference>
<dbReference type="GO" id="GO:0016740">
    <property type="term" value="F:transferase activity"/>
    <property type="evidence" value="ECO:0007669"/>
    <property type="project" value="UniProtKB-KW"/>
</dbReference>
<gene>
    <name evidence="5" type="ORF">NSA47_04665</name>
</gene>
<dbReference type="InterPro" id="IPR033919">
    <property type="entry name" value="TSA/FSA_arc/bac"/>
</dbReference>
<protein>
    <submittedName>
        <fullName evidence="5">Fructose-6-phosphate aldolase</fullName>
        <ecNumber evidence="5">4.1.2.-</ecNumber>
    </submittedName>
</protein>
<dbReference type="AlphaFoldDB" id="A0AAE3HEZ6"/>
<dbReference type="InterPro" id="IPR018225">
    <property type="entry name" value="Transaldolase_AS"/>
</dbReference>
<dbReference type="NCBIfam" id="NF009299">
    <property type="entry name" value="PRK12656.1"/>
    <property type="match status" value="1"/>
</dbReference>
<proteinExistence type="predicted"/>
<dbReference type="EC" id="4.1.2.-" evidence="5"/>
<comment type="caution">
    <text evidence="5">The sequence shown here is derived from an EMBL/GenBank/DDBJ whole genome shotgun (WGS) entry which is preliminary data.</text>
</comment>